<dbReference type="EMBL" id="JASBNA010000009">
    <property type="protein sequence ID" value="KAK7689037.1"/>
    <property type="molecule type" value="Genomic_DNA"/>
</dbReference>
<dbReference type="AlphaFoldDB" id="A0AAW0GGE0"/>
<evidence type="ECO:0000259" key="2">
    <source>
        <dbReference type="Pfam" id="PF24016"/>
    </source>
</evidence>
<dbReference type="Proteomes" id="UP001385951">
    <property type="component" value="Unassembled WGS sequence"/>
</dbReference>
<organism evidence="3 4">
    <name type="scientific">Cerrena zonata</name>
    <dbReference type="NCBI Taxonomy" id="2478898"/>
    <lineage>
        <taxon>Eukaryota</taxon>
        <taxon>Fungi</taxon>
        <taxon>Dikarya</taxon>
        <taxon>Basidiomycota</taxon>
        <taxon>Agaricomycotina</taxon>
        <taxon>Agaricomycetes</taxon>
        <taxon>Polyporales</taxon>
        <taxon>Cerrenaceae</taxon>
        <taxon>Cerrena</taxon>
    </lineage>
</organism>
<dbReference type="InterPro" id="IPR055754">
    <property type="entry name" value="DUF7330"/>
</dbReference>
<keyword evidence="4" id="KW-1185">Reference proteome</keyword>
<feature type="region of interest" description="Disordered" evidence="1">
    <location>
        <begin position="1"/>
        <end position="20"/>
    </location>
</feature>
<proteinExistence type="predicted"/>
<accession>A0AAW0GGE0</accession>
<protein>
    <recommendedName>
        <fullName evidence="2">DUF7330 domain-containing protein</fullName>
    </recommendedName>
</protein>
<evidence type="ECO:0000256" key="1">
    <source>
        <dbReference type="SAM" id="MobiDB-lite"/>
    </source>
</evidence>
<sequence>MPRLCSSVDSHYPSSMESLLEPPSGSYRVKFRGAGSESPHDFTLDSEYKPIDVSLLLPHYRAKNQPIDYRLDMFIGNESDESIKVKVCRSFTPSRQAKFRLEVNSSSSADVVVWLPSDFKGHIHRSSSCRKVSFSAGFTNRIMKNVCLTQSRRPSVVSISSGMPRYSDIYISDADPYQMEKLGNSGEEDEVIVHTSGTVTFRMWDIHRGEPEARCKEACKRMFGFGWCARRSNEVEIDWDFLLED</sequence>
<evidence type="ECO:0000313" key="3">
    <source>
        <dbReference type="EMBL" id="KAK7689037.1"/>
    </source>
</evidence>
<comment type="caution">
    <text evidence="3">The sequence shown here is derived from an EMBL/GenBank/DDBJ whole genome shotgun (WGS) entry which is preliminary data.</text>
</comment>
<gene>
    <name evidence="3" type="ORF">QCA50_007728</name>
</gene>
<feature type="domain" description="DUF7330" evidence="2">
    <location>
        <begin position="36"/>
        <end position="143"/>
    </location>
</feature>
<reference evidence="3 4" key="1">
    <citation type="submission" date="2022-09" db="EMBL/GenBank/DDBJ databases">
        <authorList>
            <person name="Palmer J.M."/>
        </authorList>
    </citation>
    <scope>NUCLEOTIDE SEQUENCE [LARGE SCALE GENOMIC DNA]</scope>
    <source>
        <strain evidence="3 4">DSM 7382</strain>
    </source>
</reference>
<evidence type="ECO:0000313" key="4">
    <source>
        <dbReference type="Proteomes" id="UP001385951"/>
    </source>
</evidence>
<dbReference type="Pfam" id="PF24016">
    <property type="entry name" value="DUF7330"/>
    <property type="match status" value="1"/>
</dbReference>
<name>A0AAW0GGE0_9APHY</name>